<feature type="non-terminal residue" evidence="1">
    <location>
        <position position="529"/>
    </location>
</feature>
<protein>
    <submittedName>
        <fullName evidence="1">23869_t:CDS:1</fullName>
    </submittedName>
</protein>
<comment type="caution">
    <text evidence="1">The sequence shown here is derived from an EMBL/GenBank/DDBJ whole genome shotgun (WGS) entry which is preliminary data.</text>
</comment>
<reference evidence="1" key="1">
    <citation type="submission" date="2021-06" db="EMBL/GenBank/DDBJ databases">
        <authorList>
            <person name="Kallberg Y."/>
            <person name="Tangrot J."/>
            <person name="Rosling A."/>
        </authorList>
    </citation>
    <scope>NUCLEOTIDE SEQUENCE</scope>
    <source>
        <strain evidence="1">MA461A</strain>
    </source>
</reference>
<accession>A0ACA9RUL7</accession>
<keyword evidence="2" id="KW-1185">Reference proteome</keyword>
<dbReference type="EMBL" id="CAJVQC010070673">
    <property type="protein sequence ID" value="CAG8809907.1"/>
    <property type="molecule type" value="Genomic_DNA"/>
</dbReference>
<feature type="non-terminal residue" evidence="1">
    <location>
        <position position="1"/>
    </location>
</feature>
<organism evidence="1 2">
    <name type="scientific">Racocetra persica</name>
    <dbReference type="NCBI Taxonomy" id="160502"/>
    <lineage>
        <taxon>Eukaryota</taxon>
        <taxon>Fungi</taxon>
        <taxon>Fungi incertae sedis</taxon>
        <taxon>Mucoromycota</taxon>
        <taxon>Glomeromycotina</taxon>
        <taxon>Glomeromycetes</taxon>
        <taxon>Diversisporales</taxon>
        <taxon>Gigasporaceae</taxon>
        <taxon>Racocetra</taxon>
    </lineage>
</organism>
<evidence type="ECO:0000313" key="2">
    <source>
        <dbReference type="Proteomes" id="UP000789920"/>
    </source>
</evidence>
<proteinExistence type="predicted"/>
<evidence type="ECO:0000313" key="1">
    <source>
        <dbReference type="EMBL" id="CAG8809907.1"/>
    </source>
</evidence>
<dbReference type="Proteomes" id="UP000789920">
    <property type="component" value="Unassembled WGS sequence"/>
</dbReference>
<name>A0ACA9RUL7_9GLOM</name>
<sequence>TSDESITRTSDESITRTSDESIIKTSDESITRASDESITKTSDENIAIQLKETSENLVNAQSDEIVINSQNDETGMSDSVIFQESIIGTSDENIAIQLKEEIVIDSQNDETGMSNNSVTFQESITGTNDEIIAIQLNETSGNLINAQSDEIVIDSQNDKSGMSNSVTFQESIIKTSDESIIKTSDESIIKTSDESIIKTSDENIAIQLKEPSGNFINAQSNEIVIDSQIDEIDIDSQFDEIDTDSQNDEIDTDSQNDEIGVDSQNDDSDIDSLNDESDLDSQNDGDDSYVSLHTDKNTQNDQFNQESSSKTFIPNLNFKRFFTKKKRKDKSSYFEKNDDDDNNFAGTSNNFIDDTLTELPRNAIPTKQNSQNFQTIPPDLITENAVTTRFHIMMPKKGLKKKSMVFVIGNIRELGDERYGIVSLKKHLKNPIHWYSDPISIPLRSLEGRSFFYRYFIYNGTKGGLTKKLFGQLSTKASSNENTIPDLQYDKKNWDHDYKRREFSFRENHFDVWCNSDNSEYHLRFKDIE</sequence>
<gene>
    <name evidence="1" type="ORF">RPERSI_LOCUS22964</name>
</gene>